<evidence type="ECO:0000313" key="3">
    <source>
        <dbReference type="Proteomes" id="UP000001302"/>
    </source>
</evidence>
<evidence type="ECO:0000313" key="2">
    <source>
        <dbReference type="EMBL" id="ADM10605.1"/>
    </source>
</evidence>
<reference evidence="2 3" key="2">
    <citation type="journal article" date="2011" name="J. Bacteriol.">
        <title>Complete genome sequence of strain HTCC2503T of Parvularcula bermudensis, the type species of the order "Parvularculales" in the class Alphaproteobacteria.</title>
        <authorList>
            <person name="Oh H.M."/>
            <person name="Kang I."/>
            <person name="Vergin K.L."/>
            <person name="Kang D."/>
            <person name="Rhee K.H."/>
            <person name="Giovannoni S.J."/>
            <person name="Cho J.C."/>
        </authorList>
    </citation>
    <scope>NUCLEOTIDE SEQUENCE [LARGE SCALE GENOMIC DNA]</scope>
    <source>
        <strain evidence="3">ATCC BAA-594 / HTCC2503 / KCTC 12087</strain>
    </source>
</reference>
<dbReference type="STRING" id="314260.PB2503_12839"/>
<gene>
    <name evidence="2" type="ordered locus">PB2503_12839</name>
</gene>
<proteinExistence type="predicted"/>
<protein>
    <recommendedName>
        <fullName evidence="4">Lipoprotein</fullName>
    </recommendedName>
</protein>
<organism evidence="2 3">
    <name type="scientific">Parvularcula bermudensis (strain ATCC BAA-594 / HTCC2503 / KCTC 12087)</name>
    <dbReference type="NCBI Taxonomy" id="314260"/>
    <lineage>
        <taxon>Bacteria</taxon>
        <taxon>Pseudomonadati</taxon>
        <taxon>Pseudomonadota</taxon>
        <taxon>Alphaproteobacteria</taxon>
        <taxon>Parvularculales</taxon>
        <taxon>Parvularculaceae</taxon>
        <taxon>Parvularcula</taxon>
    </lineage>
</organism>
<dbReference type="Proteomes" id="UP000001302">
    <property type="component" value="Chromosome"/>
</dbReference>
<evidence type="ECO:0000256" key="1">
    <source>
        <dbReference type="SAM" id="SignalP"/>
    </source>
</evidence>
<dbReference type="AlphaFoldDB" id="E0TG34"/>
<dbReference type="PROSITE" id="PS51257">
    <property type="entry name" value="PROKAR_LIPOPROTEIN"/>
    <property type="match status" value="1"/>
</dbReference>
<dbReference type="HOGENOM" id="CLU_183514_0_0_5"/>
<dbReference type="EMBL" id="CP002156">
    <property type="protein sequence ID" value="ADM10605.1"/>
    <property type="molecule type" value="Genomic_DNA"/>
</dbReference>
<keyword evidence="1" id="KW-0732">Signal</keyword>
<feature type="chain" id="PRO_5003140656" description="Lipoprotein" evidence="1">
    <location>
        <begin position="27"/>
        <end position="68"/>
    </location>
</feature>
<sequence>MSRMIPSPYRPLALAAALISALSACATVRVEAPDEPIEINLNIKIEQEVRVRLERDVEELIAQNPDLF</sequence>
<accession>E0TG34</accession>
<dbReference type="RefSeq" id="WP_013301579.1">
    <property type="nucleotide sequence ID" value="NC_014414.1"/>
</dbReference>
<dbReference type="InterPro" id="IPR025985">
    <property type="entry name" value="YnbE"/>
</dbReference>
<evidence type="ECO:0008006" key="4">
    <source>
        <dbReference type="Google" id="ProtNLM"/>
    </source>
</evidence>
<dbReference type="Pfam" id="PF13617">
    <property type="entry name" value="Lipoprotein_19"/>
    <property type="match status" value="1"/>
</dbReference>
<reference evidence="3" key="1">
    <citation type="submission" date="2010-08" db="EMBL/GenBank/DDBJ databases">
        <title>Genome sequence of Parvularcula bermudensis HTCC2503.</title>
        <authorList>
            <person name="Kang D.-M."/>
            <person name="Oh H.-M."/>
            <person name="Cho J.-C."/>
        </authorList>
    </citation>
    <scope>NUCLEOTIDE SEQUENCE [LARGE SCALE GENOMIC DNA]</scope>
    <source>
        <strain evidence="3">ATCC BAA-594 / HTCC2503 / KCTC 12087</strain>
    </source>
</reference>
<dbReference type="KEGG" id="pbr:PB2503_12839"/>
<name>E0TG34_PARBH</name>
<feature type="signal peptide" evidence="1">
    <location>
        <begin position="1"/>
        <end position="26"/>
    </location>
</feature>
<keyword evidence="3" id="KW-1185">Reference proteome</keyword>
<dbReference type="eggNOG" id="ENOG5031BHD">
    <property type="taxonomic scope" value="Bacteria"/>
</dbReference>